<protein>
    <recommendedName>
        <fullName evidence="2">F-box domain-containing protein</fullName>
    </recommendedName>
</protein>
<name>A0A8H3C5L8_9AGAM</name>
<dbReference type="AlphaFoldDB" id="A0A8H3C5L8"/>
<feature type="compositionally biased region" description="Basic and acidic residues" evidence="1">
    <location>
        <begin position="705"/>
        <end position="716"/>
    </location>
</feature>
<evidence type="ECO:0000313" key="4">
    <source>
        <dbReference type="Proteomes" id="UP000663846"/>
    </source>
</evidence>
<feature type="region of interest" description="Disordered" evidence="1">
    <location>
        <begin position="667"/>
        <end position="716"/>
    </location>
</feature>
<evidence type="ECO:0000259" key="2">
    <source>
        <dbReference type="PROSITE" id="PS50181"/>
    </source>
</evidence>
<dbReference type="Proteomes" id="UP000663846">
    <property type="component" value="Unassembled WGS sequence"/>
</dbReference>
<dbReference type="PROSITE" id="PS50181">
    <property type="entry name" value="FBOX"/>
    <property type="match status" value="1"/>
</dbReference>
<sequence>MKGDTAEAPRKRQRTEKQPAQRKRGSLSHFMTLPTDLFTMIVSHLLPLDILFLARSNKFFHTLLMTKSSRHIWLDAMKNVEGLPPCPSNMSEPEYVALLYTNVCSACGSLSRSPVDEYLLVRFCARCQNDELMRLPELPEQLHELVHSSAKRADVYTNFDPQFSQFLAITIRDEATAIWTQHNELAKRNDKTAFDQWVEQRKCCVVRRREFGAELAKFTSRQEAKRNDEKQQIIKIRRDQVKDKLLELGWEARDMKFRGDADGVQAWDELVEIPKQPKPLTDRTWKNLYKKLEPLLEMNREAHRERGRLKRSAGRRACLENFLTRLQHKEPPLLKVKPRQAESSYQAFLIRRERAVESRDVFPFVTDALEWPFVRDMNDEDPEIKDFRIRLEEHRSEIDAYIAEWQDEKRTFLVNLLREEDIEYHELLQPPKNTDPSAFARLSDDHKLLLRADSLFSIGLASKTNTPREAMPYDRALRTVYPSYPECPTETWELEYEAESPDLDLIHRHGKAQAMARILLADLGKPNASFVEINQLHYTCERCHDREPMGWTSIIGHYLAGQRTYARIRKDDLAREGITYTNVHDPLFDGGKPMIKPSRPEALPGVEIPVRKCNLCAKKSIHLSVVISEPKIHRHLLEVHNISDPKLGVQYHIPTSLRSWDHPELGYEYEAEDGEIEEVEADNEPEKEEEEVEPDYTYLSEEETDSKGEDQSRTER</sequence>
<feature type="domain" description="F-box" evidence="2">
    <location>
        <begin position="27"/>
        <end position="76"/>
    </location>
</feature>
<gene>
    <name evidence="3" type="ORF">RDB_LOCUS183983</name>
</gene>
<evidence type="ECO:0000256" key="1">
    <source>
        <dbReference type="SAM" id="MobiDB-lite"/>
    </source>
</evidence>
<comment type="caution">
    <text evidence="3">The sequence shown here is derived from an EMBL/GenBank/DDBJ whole genome shotgun (WGS) entry which is preliminary data.</text>
</comment>
<proteinExistence type="predicted"/>
<evidence type="ECO:0000313" key="3">
    <source>
        <dbReference type="EMBL" id="CAE6475558.1"/>
    </source>
</evidence>
<feature type="compositionally biased region" description="Acidic residues" evidence="1">
    <location>
        <begin position="667"/>
        <end position="704"/>
    </location>
</feature>
<accession>A0A8H3C5L8</accession>
<feature type="region of interest" description="Disordered" evidence="1">
    <location>
        <begin position="1"/>
        <end position="25"/>
    </location>
</feature>
<dbReference type="InterPro" id="IPR036047">
    <property type="entry name" value="F-box-like_dom_sf"/>
</dbReference>
<organism evidence="3 4">
    <name type="scientific">Rhizoctonia solani</name>
    <dbReference type="NCBI Taxonomy" id="456999"/>
    <lineage>
        <taxon>Eukaryota</taxon>
        <taxon>Fungi</taxon>
        <taxon>Dikarya</taxon>
        <taxon>Basidiomycota</taxon>
        <taxon>Agaricomycotina</taxon>
        <taxon>Agaricomycetes</taxon>
        <taxon>Cantharellales</taxon>
        <taxon>Ceratobasidiaceae</taxon>
        <taxon>Rhizoctonia</taxon>
    </lineage>
</organism>
<feature type="compositionally biased region" description="Basic and acidic residues" evidence="1">
    <location>
        <begin position="1"/>
        <end position="19"/>
    </location>
</feature>
<reference evidence="3" key="1">
    <citation type="submission" date="2021-01" db="EMBL/GenBank/DDBJ databases">
        <authorList>
            <person name="Kaushik A."/>
        </authorList>
    </citation>
    <scope>NUCLEOTIDE SEQUENCE</scope>
    <source>
        <strain evidence="3">AG1-1C</strain>
    </source>
</reference>
<dbReference type="InterPro" id="IPR001810">
    <property type="entry name" value="F-box_dom"/>
</dbReference>
<dbReference type="EMBL" id="CAJMWS010001211">
    <property type="protein sequence ID" value="CAE6475558.1"/>
    <property type="molecule type" value="Genomic_DNA"/>
</dbReference>
<dbReference type="SUPFAM" id="SSF81383">
    <property type="entry name" value="F-box domain"/>
    <property type="match status" value="1"/>
</dbReference>